<sequence length="293" mass="32651">MQVTAIRAVQGIKAAMEAAGLKRTSRYAGAEIAGWIETNRLGSTGFSIRPMEDGRLHWHVVLSGKPHLQYSSYRQVSGDDTVTLHEPVNPERLFGQLRDVFEGMGLTPREIRVGGWQGMWDDDVDYNVVTDYPAWLGTYDPANRTAEAENGVTLRAAVVRPRPSDVDAPPCRANLPVYVVDGEVYLTRESVDAIAKAASDHNRVIEQLSDRGRRMQAAAKCSEAELAGDGTFRYRVMGRYGLHETSQKPTAIVNHWGDEVIVWKAPHGMMQPVEPFATVSTREVCRQEREVCR</sequence>
<accession>C5B5G7</accession>
<dbReference type="EMBL" id="CP001511">
    <property type="protein sequence ID" value="ACS43699.1"/>
    <property type="molecule type" value="Genomic_DNA"/>
</dbReference>
<organism evidence="1 2">
    <name type="scientific">Methylorubrum extorquens (strain ATCC 14718 / DSM 1338 / JCM 2805 / NCIMB 9133 / AM1)</name>
    <name type="common">Methylobacterium extorquens</name>
    <dbReference type="NCBI Taxonomy" id="272630"/>
    <lineage>
        <taxon>Bacteria</taxon>
        <taxon>Pseudomonadati</taxon>
        <taxon>Pseudomonadota</taxon>
        <taxon>Alphaproteobacteria</taxon>
        <taxon>Hyphomicrobiales</taxon>
        <taxon>Methylobacteriaceae</taxon>
        <taxon>Methylorubrum</taxon>
    </lineage>
</organism>
<keyword evidence="1" id="KW-0614">Plasmid</keyword>
<proteinExistence type="predicted"/>
<dbReference type="Proteomes" id="UP000009081">
    <property type="component" value="Plasmid megaplasmid"/>
</dbReference>
<reference evidence="1 2" key="1">
    <citation type="journal article" date="2009" name="PLoS ONE">
        <title>Methylobacterium genome sequences: a reference blueprint to investigate microbial metabolism of C1 compounds from natural and industrial sources.</title>
        <authorList>
            <person name="Vuilleumier S."/>
            <person name="Chistoserdova L."/>
            <person name="Lee M.-C."/>
            <person name="Bringel F."/>
            <person name="Lajus A."/>
            <person name="Zhou Y."/>
            <person name="Gourion B."/>
            <person name="Barbe V."/>
            <person name="Chang J."/>
            <person name="Cruveiller S."/>
            <person name="Dossat C."/>
            <person name="Gillett W."/>
            <person name="Gruffaz C."/>
            <person name="Haugen E."/>
            <person name="Hourcade E."/>
            <person name="Levy R."/>
            <person name="Mangenot S."/>
            <person name="Muller E."/>
            <person name="Nadalig T."/>
            <person name="Pagni M."/>
            <person name="Penny C."/>
            <person name="Peyraud R."/>
            <person name="Robinson D.G."/>
            <person name="Roche D."/>
            <person name="Rouy Z."/>
            <person name="Saenampechek C."/>
            <person name="Salvignol G."/>
            <person name="Vallenet D."/>
            <person name="Wu Z."/>
            <person name="Marx C.J."/>
            <person name="Vorholt J.A."/>
            <person name="Olson M.V."/>
            <person name="Kaul R."/>
            <person name="Weissenbach J."/>
            <person name="Medigue C."/>
            <person name="Lidstrom M.E."/>
        </authorList>
    </citation>
    <scope>NUCLEOTIDE SEQUENCE [LARGE SCALE GENOMIC DNA]</scope>
    <source>
        <strain evidence="2">ATCC 14718 / DSM 1338 / JCM 2805 / NCIMB 9133 / AM1</strain>
    </source>
</reference>
<gene>
    <name evidence="1" type="ordered locus">MexAM1_META2p0862</name>
</gene>
<geneLocation type="plasmid" evidence="1 2">
    <name>megaplasmid</name>
</geneLocation>
<keyword evidence="2" id="KW-1185">Reference proteome</keyword>
<name>C5B5G7_METEA</name>
<dbReference type="AlphaFoldDB" id="C5B5G7"/>
<dbReference type="KEGG" id="mea:Mex_2p0862"/>
<evidence type="ECO:0000313" key="2">
    <source>
        <dbReference type="Proteomes" id="UP000009081"/>
    </source>
</evidence>
<protein>
    <submittedName>
        <fullName evidence="1">Uncharacterized protein</fullName>
    </submittedName>
</protein>
<dbReference type="RefSeq" id="WP_012754132.1">
    <property type="nucleotide sequence ID" value="NC_012811.1"/>
</dbReference>
<dbReference type="HOGENOM" id="CLU_949320_0_0_5"/>
<evidence type="ECO:0000313" key="1">
    <source>
        <dbReference type="EMBL" id="ACS43699.1"/>
    </source>
</evidence>